<evidence type="ECO:0000256" key="4">
    <source>
        <dbReference type="ARBA" id="ARBA00022692"/>
    </source>
</evidence>
<dbReference type="Pfam" id="PF09335">
    <property type="entry name" value="VTT_dom"/>
    <property type="match status" value="1"/>
</dbReference>
<keyword evidence="3" id="KW-1003">Cell membrane</keyword>
<dbReference type="RefSeq" id="WP_344551310.1">
    <property type="nucleotide sequence ID" value="NZ_BAAANS010000008.1"/>
</dbReference>
<dbReference type="InterPro" id="IPR051311">
    <property type="entry name" value="DedA_domain"/>
</dbReference>
<dbReference type="EMBL" id="BAAANS010000008">
    <property type="protein sequence ID" value="GAA2091879.1"/>
    <property type="molecule type" value="Genomic_DNA"/>
</dbReference>
<protein>
    <recommendedName>
        <fullName evidence="8">VTT domain-containing protein</fullName>
    </recommendedName>
</protein>
<evidence type="ECO:0000256" key="6">
    <source>
        <dbReference type="ARBA" id="ARBA00023136"/>
    </source>
</evidence>
<feature type="transmembrane region" description="Helical" evidence="7">
    <location>
        <begin position="140"/>
        <end position="162"/>
    </location>
</feature>
<evidence type="ECO:0000259" key="8">
    <source>
        <dbReference type="Pfam" id="PF09335"/>
    </source>
</evidence>
<keyword evidence="10" id="KW-1185">Reference proteome</keyword>
<proteinExistence type="inferred from homology"/>
<gene>
    <name evidence="9" type="ORF">GCM10009759_17060</name>
</gene>
<feature type="domain" description="VTT" evidence="8">
    <location>
        <begin position="30"/>
        <end position="160"/>
    </location>
</feature>
<reference evidence="9 10" key="1">
    <citation type="journal article" date="2019" name="Int. J. Syst. Evol. Microbiol.">
        <title>The Global Catalogue of Microorganisms (GCM) 10K type strain sequencing project: providing services to taxonomists for standard genome sequencing and annotation.</title>
        <authorList>
            <consortium name="The Broad Institute Genomics Platform"/>
            <consortium name="The Broad Institute Genome Sequencing Center for Infectious Disease"/>
            <person name="Wu L."/>
            <person name="Ma J."/>
        </authorList>
    </citation>
    <scope>NUCLEOTIDE SEQUENCE [LARGE SCALE GENOMIC DNA]</scope>
    <source>
        <strain evidence="9 10">JCM 14559</strain>
    </source>
</reference>
<evidence type="ECO:0000256" key="3">
    <source>
        <dbReference type="ARBA" id="ARBA00022475"/>
    </source>
</evidence>
<comment type="subcellular location">
    <subcellularLocation>
        <location evidence="1">Cell membrane</location>
        <topology evidence="1">Multi-pass membrane protein</topology>
    </subcellularLocation>
</comment>
<keyword evidence="5 7" id="KW-1133">Transmembrane helix</keyword>
<evidence type="ECO:0000313" key="10">
    <source>
        <dbReference type="Proteomes" id="UP001500897"/>
    </source>
</evidence>
<feature type="transmembrane region" description="Helical" evidence="7">
    <location>
        <begin position="168"/>
        <end position="188"/>
    </location>
</feature>
<evidence type="ECO:0000256" key="1">
    <source>
        <dbReference type="ARBA" id="ARBA00004651"/>
    </source>
</evidence>
<dbReference type="Proteomes" id="UP001500897">
    <property type="component" value="Unassembled WGS sequence"/>
</dbReference>
<sequence>MDPNAVIGPAWYCALALAAVLGDAFLPFLPSGTLVILAVLKTGQVGGSPLLLAAGVAVASFLGDLLLLNLARRGAPAVHRRLARRPRLAESVERVQRALTGRHTSRAAAAIVIIARFVPAGRTVLDLAVGHSTHHRPWTFLRWSAVAAVVWAAYIVSLGWLNQHWFDTAWLSLAISCLAATAISSAVVQLVRRRRRLAVLVEGD</sequence>
<dbReference type="PANTHER" id="PTHR42709">
    <property type="entry name" value="ALKALINE PHOSPHATASE LIKE PROTEIN"/>
    <property type="match status" value="1"/>
</dbReference>
<dbReference type="PANTHER" id="PTHR42709:SF6">
    <property type="entry name" value="UNDECAPRENYL PHOSPHATE TRANSPORTER A"/>
    <property type="match status" value="1"/>
</dbReference>
<accession>A0ABN2WH15</accession>
<comment type="caution">
    <text evidence="9">The sequence shown here is derived from an EMBL/GenBank/DDBJ whole genome shotgun (WGS) entry which is preliminary data.</text>
</comment>
<organism evidence="9 10">
    <name type="scientific">Kitasatospora saccharophila</name>
    <dbReference type="NCBI Taxonomy" id="407973"/>
    <lineage>
        <taxon>Bacteria</taxon>
        <taxon>Bacillati</taxon>
        <taxon>Actinomycetota</taxon>
        <taxon>Actinomycetes</taxon>
        <taxon>Kitasatosporales</taxon>
        <taxon>Streptomycetaceae</taxon>
        <taxon>Kitasatospora</taxon>
    </lineage>
</organism>
<evidence type="ECO:0000313" key="9">
    <source>
        <dbReference type="EMBL" id="GAA2091879.1"/>
    </source>
</evidence>
<dbReference type="InterPro" id="IPR032816">
    <property type="entry name" value="VTT_dom"/>
</dbReference>
<evidence type="ECO:0000256" key="2">
    <source>
        <dbReference type="ARBA" id="ARBA00010792"/>
    </source>
</evidence>
<keyword evidence="4 7" id="KW-0812">Transmembrane</keyword>
<name>A0ABN2WH15_9ACTN</name>
<feature type="transmembrane region" description="Helical" evidence="7">
    <location>
        <begin position="12"/>
        <end position="38"/>
    </location>
</feature>
<evidence type="ECO:0000256" key="5">
    <source>
        <dbReference type="ARBA" id="ARBA00022989"/>
    </source>
</evidence>
<keyword evidence="6 7" id="KW-0472">Membrane</keyword>
<comment type="similarity">
    <text evidence="2">Belongs to the DedA family.</text>
</comment>
<feature type="transmembrane region" description="Helical" evidence="7">
    <location>
        <begin position="50"/>
        <end position="71"/>
    </location>
</feature>
<evidence type="ECO:0000256" key="7">
    <source>
        <dbReference type="SAM" id="Phobius"/>
    </source>
</evidence>